<reference evidence="11" key="1">
    <citation type="submission" date="2016-10" db="EMBL/GenBank/DDBJ databases">
        <authorList>
            <person name="Varghese N."/>
            <person name="Submissions S."/>
        </authorList>
    </citation>
    <scope>NUCLEOTIDE SEQUENCE [LARGE SCALE GENOMIC DNA]</scope>
    <source>
        <strain evidence="11">DSM 20632</strain>
    </source>
</reference>
<evidence type="ECO:0000259" key="9">
    <source>
        <dbReference type="PROSITE" id="PS50929"/>
    </source>
</evidence>
<sequence>MASPVDPRLVRFAPPVRRFILRTGIAQGVTTALVVARGALLGVIAASAVEGRDVNYVLLFAALAAVILAHSAAAAAAQRASLHAAGATIDVLRSKALTALARQDPRAVERDAALWRHVLTRGMDDFRPYLTDFLPSLVAGVIATPIALVAVFSFDVVAGVFALVTLPLIPAFMVLIGTLTAARTEHRLRVSTALGHQIADLLRGAPTLRAMQASTRPGEHIRDAGARHAASTMGVLRLAFLSSFALEFLATLSVALVAVSIGLRLVYGDISLLAGLVVLIVVPEVFNPVRKVGANYHAAADGLEAVDKVLSLIDAPTATAGSYLTPARSGVEVDSLSVTGRDGTLPHNLSFRAHPGEVTVLRGPNGTGKSTTFLAILGALPDTDVSGRIAVGGEVAFLAARPATVPGTVRENLELFGAPVTPTPLAPTVEPERFIDPASRGVSAGELQLIGLTRTLASPAPIVLLDEPTAHLSPERVAEVLDAIRDAAERGRTVLVASHDMRVAEASDKVVDL</sequence>
<feature type="transmembrane region" description="Helical" evidence="7">
    <location>
        <begin position="56"/>
        <end position="77"/>
    </location>
</feature>
<feature type="domain" description="ABC transporter" evidence="8">
    <location>
        <begin position="331"/>
        <end position="513"/>
    </location>
</feature>
<dbReference type="InterPro" id="IPR039421">
    <property type="entry name" value="Type_1_exporter"/>
</dbReference>
<accession>A0A1G9M4V2</accession>
<evidence type="ECO:0000256" key="5">
    <source>
        <dbReference type="ARBA" id="ARBA00022989"/>
    </source>
</evidence>
<dbReference type="Pfam" id="PF00664">
    <property type="entry name" value="ABC_membrane"/>
    <property type="match status" value="1"/>
</dbReference>
<dbReference type="SUPFAM" id="SSF90123">
    <property type="entry name" value="ABC transporter transmembrane region"/>
    <property type="match status" value="1"/>
</dbReference>
<feature type="domain" description="ABC transmembrane type-1" evidence="9">
    <location>
        <begin position="25"/>
        <end position="301"/>
    </location>
</feature>
<proteinExistence type="predicted"/>
<evidence type="ECO:0000256" key="2">
    <source>
        <dbReference type="ARBA" id="ARBA00022692"/>
    </source>
</evidence>
<comment type="subcellular location">
    <subcellularLocation>
        <location evidence="1">Cell membrane</location>
        <topology evidence="1">Multi-pass membrane protein</topology>
    </subcellularLocation>
</comment>
<dbReference type="PANTHER" id="PTHR24221">
    <property type="entry name" value="ATP-BINDING CASSETTE SUB-FAMILY B"/>
    <property type="match status" value="1"/>
</dbReference>
<dbReference type="OrthoDB" id="9806127at2"/>
<evidence type="ECO:0000256" key="7">
    <source>
        <dbReference type="SAM" id="Phobius"/>
    </source>
</evidence>
<evidence type="ECO:0000256" key="6">
    <source>
        <dbReference type="ARBA" id="ARBA00023136"/>
    </source>
</evidence>
<dbReference type="InterPro" id="IPR011527">
    <property type="entry name" value="ABC1_TM_dom"/>
</dbReference>
<dbReference type="SUPFAM" id="SSF52540">
    <property type="entry name" value="P-loop containing nucleoside triphosphate hydrolases"/>
    <property type="match status" value="1"/>
</dbReference>
<dbReference type="PROSITE" id="PS50929">
    <property type="entry name" value="ABC_TM1F"/>
    <property type="match status" value="1"/>
</dbReference>
<dbReference type="GO" id="GO:0140359">
    <property type="term" value="F:ABC-type transporter activity"/>
    <property type="evidence" value="ECO:0007669"/>
    <property type="project" value="InterPro"/>
</dbReference>
<feature type="transmembrane region" description="Helical" evidence="7">
    <location>
        <begin position="265"/>
        <end position="286"/>
    </location>
</feature>
<keyword evidence="4 10" id="KW-0067">ATP-binding</keyword>
<keyword evidence="11" id="KW-1185">Reference proteome</keyword>
<dbReference type="PROSITE" id="PS50893">
    <property type="entry name" value="ABC_TRANSPORTER_2"/>
    <property type="match status" value="1"/>
</dbReference>
<dbReference type="CDD" id="cd18584">
    <property type="entry name" value="ABC_6TM_AarD_CydD"/>
    <property type="match status" value="1"/>
</dbReference>
<feature type="transmembrane region" description="Helical" evidence="7">
    <location>
        <begin position="20"/>
        <end position="44"/>
    </location>
</feature>
<dbReference type="RefSeq" id="WP_092148135.1">
    <property type="nucleotide sequence ID" value="NZ_LT629700.1"/>
</dbReference>
<dbReference type="Proteomes" id="UP000199350">
    <property type="component" value="Chromosome I"/>
</dbReference>
<dbReference type="InterPro" id="IPR003439">
    <property type="entry name" value="ABC_transporter-like_ATP-bd"/>
</dbReference>
<name>A0A1G9M4V2_9CORY</name>
<keyword evidence="2 7" id="KW-0812">Transmembrane</keyword>
<dbReference type="Gene3D" id="3.40.50.300">
    <property type="entry name" value="P-loop containing nucleotide triphosphate hydrolases"/>
    <property type="match status" value="1"/>
</dbReference>
<feature type="transmembrane region" description="Helical" evidence="7">
    <location>
        <begin position="160"/>
        <end position="182"/>
    </location>
</feature>
<evidence type="ECO:0000256" key="4">
    <source>
        <dbReference type="ARBA" id="ARBA00022840"/>
    </source>
</evidence>
<dbReference type="PANTHER" id="PTHR24221:SF590">
    <property type="entry name" value="COMPONENT LINKED WITH THE ASSEMBLY OF CYTOCHROME' TRANSPORT TRANSMEMBRANE ATP-BINDING PROTEIN ABC TRANSPORTER CYDD-RELATED"/>
    <property type="match status" value="1"/>
</dbReference>
<dbReference type="InterPro" id="IPR036640">
    <property type="entry name" value="ABC1_TM_sf"/>
</dbReference>
<feature type="transmembrane region" description="Helical" evidence="7">
    <location>
        <begin position="133"/>
        <end position="154"/>
    </location>
</feature>
<keyword evidence="6 7" id="KW-0472">Membrane</keyword>
<organism evidence="10 11">
    <name type="scientific">Corynebacterium mycetoides</name>
    <dbReference type="NCBI Taxonomy" id="38302"/>
    <lineage>
        <taxon>Bacteria</taxon>
        <taxon>Bacillati</taxon>
        <taxon>Actinomycetota</taxon>
        <taxon>Actinomycetes</taxon>
        <taxon>Mycobacteriales</taxon>
        <taxon>Corynebacteriaceae</taxon>
        <taxon>Corynebacterium</taxon>
    </lineage>
</organism>
<dbReference type="EMBL" id="LT629700">
    <property type="protein sequence ID" value="SDL68725.1"/>
    <property type="molecule type" value="Genomic_DNA"/>
</dbReference>
<evidence type="ECO:0000256" key="3">
    <source>
        <dbReference type="ARBA" id="ARBA00022741"/>
    </source>
</evidence>
<dbReference type="STRING" id="38302.SAMN04488535_0419"/>
<evidence type="ECO:0000259" key="8">
    <source>
        <dbReference type="PROSITE" id="PS50893"/>
    </source>
</evidence>
<dbReference type="GO" id="GO:0005524">
    <property type="term" value="F:ATP binding"/>
    <property type="evidence" value="ECO:0007669"/>
    <property type="project" value="UniProtKB-KW"/>
</dbReference>
<dbReference type="Pfam" id="PF00005">
    <property type="entry name" value="ABC_tran"/>
    <property type="match status" value="1"/>
</dbReference>
<dbReference type="AlphaFoldDB" id="A0A1G9M4V2"/>
<dbReference type="InterPro" id="IPR027417">
    <property type="entry name" value="P-loop_NTPase"/>
</dbReference>
<dbReference type="GO" id="GO:0005886">
    <property type="term" value="C:plasma membrane"/>
    <property type="evidence" value="ECO:0007669"/>
    <property type="project" value="UniProtKB-SubCell"/>
</dbReference>
<evidence type="ECO:0000313" key="11">
    <source>
        <dbReference type="Proteomes" id="UP000199350"/>
    </source>
</evidence>
<gene>
    <name evidence="10" type="ORF">SAMN04488535_0419</name>
</gene>
<dbReference type="Gene3D" id="1.20.1560.10">
    <property type="entry name" value="ABC transporter type 1, transmembrane domain"/>
    <property type="match status" value="1"/>
</dbReference>
<protein>
    <submittedName>
        <fullName evidence="10">ATP-binding cassette, subfamily C, CydD</fullName>
    </submittedName>
</protein>
<keyword evidence="5 7" id="KW-1133">Transmembrane helix</keyword>
<dbReference type="InterPro" id="IPR003593">
    <property type="entry name" value="AAA+_ATPase"/>
</dbReference>
<evidence type="ECO:0000313" key="10">
    <source>
        <dbReference type="EMBL" id="SDL68725.1"/>
    </source>
</evidence>
<keyword evidence="3" id="KW-0547">Nucleotide-binding</keyword>
<feature type="transmembrane region" description="Helical" evidence="7">
    <location>
        <begin position="235"/>
        <end position="259"/>
    </location>
</feature>
<evidence type="ECO:0000256" key="1">
    <source>
        <dbReference type="ARBA" id="ARBA00004651"/>
    </source>
</evidence>
<dbReference type="SMART" id="SM00382">
    <property type="entry name" value="AAA"/>
    <property type="match status" value="1"/>
</dbReference>
<dbReference type="GO" id="GO:0016887">
    <property type="term" value="F:ATP hydrolysis activity"/>
    <property type="evidence" value="ECO:0007669"/>
    <property type="project" value="InterPro"/>
</dbReference>